<evidence type="ECO:0000313" key="2">
    <source>
        <dbReference type="Proteomes" id="UP000019700"/>
    </source>
</evidence>
<accession>W8NWM4</accession>
<proteinExistence type="predicted"/>
<name>W8NWM4_9CAUD</name>
<protein>
    <submittedName>
        <fullName evidence="1">Uncharacterized protein</fullName>
    </submittedName>
</protein>
<evidence type="ECO:0000313" key="1">
    <source>
        <dbReference type="EMBL" id="AHL18523.1"/>
    </source>
</evidence>
<dbReference type="RefSeq" id="YP_009021498.1">
    <property type="nucleotide sequence ID" value="NC_023859.1"/>
</dbReference>
<dbReference type="KEGG" id="vg:18938364"/>
<dbReference type="EMBL" id="KJ173786">
    <property type="protein sequence ID" value="AHL18523.1"/>
    <property type="molecule type" value="Genomic_DNA"/>
</dbReference>
<reference evidence="1 2" key="1">
    <citation type="journal article" date="2014" name="Arch. Virol.">
        <title>Complete genome sequence of a novel phage, vB_MoxS-ISF9, infecting methylotrophic Microbacterium: first report of a virulent Microbacterium phage.</title>
        <authorList>
            <person name="Zamani I."/>
            <person name="Bouzari M."/>
            <person name="Emtiazi G."/>
            <person name="Ghasemi S.M."/>
            <person name="Chang H.I."/>
        </authorList>
    </citation>
    <scope>NUCLEOTIDE SEQUENCE [LARGE SCALE GENOMIC DNA]</scope>
</reference>
<gene>
    <name evidence="1" type="ORF">ISF9_053</name>
</gene>
<dbReference type="GeneID" id="18938364"/>
<keyword evidence="2" id="KW-1185">Reference proteome</keyword>
<sequence>MSTQDLPPTNFQKDLSRGGTAWHMSVDELMTGHFLLGFNYPMSGDSVQRMKALAIARRSAL</sequence>
<organism evidence="1 2">
    <name type="scientific">Microbacterium phage vB_MoxS-ISF9</name>
    <dbReference type="NCBI Taxonomy" id="1458670"/>
    <lineage>
        <taxon>Viruses</taxon>
        <taxon>Duplodnaviria</taxon>
        <taxon>Heunggongvirae</taxon>
        <taxon>Uroviricota</taxon>
        <taxon>Caudoviricetes</taxon>
        <taxon>Farahnazvirus</taxon>
        <taxon>Farahnazvirus ISF9</taxon>
    </lineage>
</organism>
<dbReference type="Proteomes" id="UP000019700">
    <property type="component" value="Genome"/>
</dbReference>